<reference evidence="2 3" key="1">
    <citation type="submission" date="2024-09" db="EMBL/GenBank/DDBJ databases">
        <title>Taxonomic and Genotyping Characterization of Leptospira Strains isolated from Multiple Sources in Colombia highlights the importance of intermediate species.</title>
        <authorList>
            <person name="Torres Higuera L."/>
            <person name="Rojas Tapias D."/>
            <person name="Jimenez Velasquez S."/>
            <person name="Renjifo Ibanez C."/>
        </authorList>
    </citation>
    <scope>NUCLEOTIDE SEQUENCE [LARGE SCALE GENOMIC DNA]</scope>
    <source>
        <strain evidence="2 3">Lep080</strain>
    </source>
</reference>
<feature type="transmembrane region" description="Helical" evidence="1">
    <location>
        <begin position="94"/>
        <end position="119"/>
    </location>
</feature>
<organism evidence="2 3">
    <name type="scientific">Leptospira wolffii</name>
    <dbReference type="NCBI Taxonomy" id="409998"/>
    <lineage>
        <taxon>Bacteria</taxon>
        <taxon>Pseudomonadati</taxon>
        <taxon>Spirochaetota</taxon>
        <taxon>Spirochaetia</taxon>
        <taxon>Leptospirales</taxon>
        <taxon>Leptospiraceae</taxon>
        <taxon>Leptospira</taxon>
    </lineage>
</organism>
<evidence type="ECO:0000313" key="2">
    <source>
        <dbReference type="EMBL" id="MFB5735776.1"/>
    </source>
</evidence>
<sequence length="125" mass="14260">MKSFQPESEYQPDSVYRIGLAIHAVCVIGTILIQGLWIGEIYLRYGFFLGSFFYGSISRIFFSGLLLGEILLILQNLKSFHGSIPEREIAMRRLYTFLMCITAMSMAASFLDITAQIFLRGNMIR</sequence>
<dbReference type="Proteomes" id="UP001580391">
    <property type="component" value="Unassembled WGS sequence"/>
</dbReference>
<comment type="caution">
    <text evidence="2">The sequence shown here is derived from an EMBL/GenBank/DDBJ whole genome shotgun (WGS) entry which is preliminary data.</text>
</comment>
<evidence type="ECO:0000313" key="3">
    <source>
        <dbReference type="Proteomes" id="UP001580391"/>
    </source>
</evidence>
<feature type="transmembrane region" description="Helical" evidence="1">
    <location>
        <begin position="51"/>
        <end position="74"/>
    </location>
</feature>
<keyword evidence="3" id="KW-1185">Reference proteome</keyword>
<name>A0ABV5BNU5_9LEPT</name>
<keyword evidence="1" id="KW-1133">Transmembrane helix</keyword>
<accession>A0ABV5BNU5</accession>
<keyword evidence="1" id="KW-0472">Membrane</keyword>
<dbReference type="EMBL" id="JBHILJ010000001">
    <property type="protein sequence ID" value="MFB5735776.1"/>
    <property type="molecule type" value="Genomic_DNA"/>
</dbReference>
<keyword evidence="1" id="KW-0812">Transmembrane</keyword>
<feature type="transmembrane region" description="Helical" evidence="1">
    <location>
        <begin position="20"/>
        <end position="39"/>
    </location>
</feature>
<dbReference type="RefSeq" id="WP_375516678.1">
    <property type="nucleotide sequence ID" value="NZ_JBHILI010000001.1"/>
</dbReference>
<gene>
    <name evidence="2" type="ORF">ACE5IX_04615</name>
</gene>
<evidence type="ECO:0000256" key="1">
    <source>
        <dbReference type="SAM" id="Phobius"/>
    </source>
</evidence>
<protein>
    <submittedName>
        <fullName evidence="2">Uncharacterized protein</fullName>
    </submittedName>
</protein>
<proteinExistence type="predicted"/>